<evidence type="ECO:0000256" key="2">
    <source>
        <dbReference type="PROSITE-ProRule" id="PRU00285"/>
    </source>
</evidence>
<dbReference type="CDD" id="cd06464">
    <property type="entry name" value="ACD_sHsps-like"/>
    <property type="match status" value="1"/>
</dbReference>
<dbReference type="Proteomes" id="UP000044841">
    <property type="component" value="Unassembled WGS sequence"/>
</dbReference>
<dbReference type="Gene3D" id="2.60.40.790">
    <property type="match status" value="1"/>
</dbReference>
<proteinExistence type="inferred from homology"/>
<dbReference type="AlphaFoldDB" id="A0A0K6FZZ3"/>
<feature type="region of interest" description="Disordered" evidence="4">
    <location>
        <begin position="81"/>
        <end position="108"/>
    </location>
</feature>
<gene>
    <name evidence="6" type="ORF">RSOLAG22IIIB_04729</name>
</gene>
<evidence type="ECO:0000256" key="3">
    <source>
        <dbReference type="RuleBase" id="RU003616"/>
    </source>
</evidence>
<evidence type="ECO:0000313" key="7">
    <source>
        <dbReference type="Proteomes" id="UP000044841"/>
    </source>
</evidence>
<feature type="domain" description="SHSP" evidence="5">
    <location>
        <begin position="30"/>
        <end position="156"/>
    </location>
</feature>
<dbReference type="PANTHER" id="PTHR11527">
    <property type="entry name" value="HEAT-SHOCK PROTEIN 20 FAMILY MEMBER"/>
    <property type="match status" value="1"/>
</dbReference>
<dbReference type="InterPro" id="IPR008978">
    <property type="entry name" value="HSP20-like_chaperone"/>
</dbReference>
<sequence>MSLTRNFFGDFEPLFRLVEDPRAYSQSRQGVNHHQRQAVAELSEEEKGYVVRAELPGVQKQDLDIHVGNDGRSLTIEGRIHRTNRSQASEPTENKEVSKDAPEPKRTHEYRSIFSRTVWFPQAVDAKNAQAKLEDGILTLNIPKREETGVQKISLL</sequence>
<dbReference type="Pfam" id="PF00011">
    <property type="entry name" value="HSP20"/>
    <property type="match status" value="1"/>
</dbReference>
<reference evidence="6 7" key="1">
    <citation type="submission" date="2015-07" db="EMBL/GenBank/DDBJ databases">
        <authorList>
            <person name="Noorani M."/>
        </authorList>
    </citation>
    <scope>NUCLEOTIDE SEQUENCE [LARGE SCALE GENOMIC DNA]</scope>
    <source>
        <strain evidence="6">BBA 69670</strain>
    </source>
</reference>
<evidence type="ECO:0000256" key="1">
    <source>
        <dbReference type="ARBA" id="ARBA00023016"/>
    </source>
</evidence>
<dbReference type="EMBL" id="CYGV01001256">
    <property type="protein sequence ID" value="CUA71683.1"/>
    <property type="molecule type" value="Genomic_DNA"/>
</dbReference>
<accession>A0A0K6FZZ3</accession>
<name>A0A0K6FZZ3_9AGAM</name>
<organism evidence="6 7">
    <name type="scientific">Rhizoctonia solani</name>
    <dbReference type="NCBI Taxonomy" id="456999"/>
    <lineage>
        <taxon>Eukaryota</taxon>
        <taxon>Fungi</taxon>
        <taxon>Dikarya</taxon>
        <taxon>Basidiomycota</taxon>
        <taxon>Agaricomycotina</taxon>
        <taxon>Agaricomycetes</taxon>
        <taxon>Cantharellales</taxon>
        <taxon>Ceratobasidiaceae</taxon>
        <taxon>Rhizoctonia</taxon>
    </lineage>
</organism>
<comment type="similarity">
    <text evidence="2 3">Belongs to the small heat shock protein (HSP20) family.</text>
</comment>
<evidence type="ECO:0000256" key="4">
    <source>
        <dbReference type="SAM" id="MobiDB-lite"/>
    </source>
</evidence>
<dbReference type="InterPro" id="IPR031107">
    <property type="entry name" value="Small_HSP"/>
</dbReference>
<keyword evidence="1" id="KW-0346">Stress response</keyword>
<dbReference type="SUPFAM" id="SSF49764">
    <property type="entry name" value="HSP20-like chaperones"/>
    <property type="match status" value="1"/>
</dbReference>
<evidence type="ECO:0000259" key="5">
    <source>
        <dbReference type="PROSITE" id="PS01031"/>
    </source>
</evidence>
<protein>
    <recommendedName>
        <fullName evidence="5">SHSP domain-containing protein</fullName>
    </recommendedName>
</protein>
<evidence type="ECO:0000313" key="6">
    <source>
        <dbReference type="EMBL" id="CUA71683.1"/>
    </source>
</evidence>
<dbReference type="PROSITE" id="PS01031">
    <property type="entry name" value="SHSP"/>
    <property type="match status" value="1"/>
</dbReference>
<dbReference type="InterPro" id="IPR002068">
    <property type="entry name" value="A-crystallin/Hsp20_dom"/>
</dbReference>
<feature type="compositionally biased region" description="Basic and acidic residues" evidence="4">
    <location>
        <begin position="92"/>
        <end position="108"/>
    </location>
</feature>
<keyword evidence="7" id="KW-1185">Reference proteome</keyword>